<dbReference type="KEGG" id="gms:SOIL9_28200"/>
<accession>A0A6P2D469</accession>
<evidence type="ECO:0008006" key="3">
    <source>
        <dbReference type="Google" id="ProtNLM"/>
    </source>
</evidence>
<organism evidence="1 2">
    <name type="scientific">Gemmata massiliana</name>
    <dbReference type="NCBI Taxonomy" id="1210884"/>
    <lineage>
        <taxon>Bacteria</taxon>
        <taxon>Pseudomonadati</taxon>
        <taxon>Planctomycetota</taxon>
        <taxon>Planctomycetia</taxon>
        <taxon>Gemmatales</taxon>
        <taxon>Gemmataceae</taxon>
        <taxon>Gemmata</taxon>
    </lineage>
</organism>
<evidence type="ECO:0000313" key="1">
    <source>
        <dbReference type="EMBL" id="VTR94894.1"/>
    </source>
</evidence>
<dbReference type="RefSeq" id="WP_162669378.1">
    <property type="nucleotide sequence ID" value="NZ_LR593886.1"/>
</dbReference>
<evidence type="ECO:0000313" key="2">
    <source>
        <dbReference type="Proteomes" id="UP000464178"/>
    </source>
</evidence>
<name>A0A6P2D469_9BACT</name>
<sequence length="255" mass="29065">MASSPRGKVIPLSPARRMVDELLHHAKQVPSLPLSRDCHIDVLADARKRAGTGVSWTSLFMKAYGLTALRHPVLRRAYIPYPTAKLYEHPRSDCAVLIEREWEGEPVVLGAKVISPETTPLTLIDEHLRRFREDDVLSVSPFRQVLRLGRQPWLLRRFVFWSSLYFSGYKRAKRFGTFMMSSLGTHGVEQMHPLTPLTTYLTFGPIRPDGRVTIKVIYDHRVMDGRHVARVLVDLEHILNTTLAEEVRGAHSRAA</sequence>
<protein>
    <recommendedName>
        <fullName evidence="3">2-oxoacid dehydrogenase acyltransferase catalytic domain-containing protein</fullName>
    </recommendedName>
</protein>
<dbReference type="InterPro" id="IPR023213">
    <property type="entry name" value="CAT-like_dom_sf"/>
</dbReference>
<dbReference type="Proteomes" id="UP000464178">
    <property type="component" value="Chromosome"/>
</dbReference>
<dbReference type="SUPFAM" id="SSF52777">
    <property type="entry name" value="CoA-dependent acyltransferases"/>
    <property type="match status" value="1"/>
</dbReference>
<dbReference type="EMBL" id="LR593886">
    <property type="protein sequence ID" value="VTR94894.1"/>
    <property type="molecule type" value="Genomic_DNA"/>
</dbReference>
<dbReference type="Gene3D" id="3.30.559.10">
    <property type="entry name" value="Chloramphenicol acetyltransferase-like domain"/>
    <property type="match status" value="1"/>
</dbReference>
<proteinExistence type="predicted"/>
<gene>
    <name evidence="1" type="ORF">SOIL9_28200</name>
</gene>
<reference evidence="1 2" key="1">
    <citation type="submission" date="2019-05" db="EMBL/GenBank/DDBJ databases">
        <authorList>
            <consortium name="Science for Life Laboratories"/>
        </authorList>
    </citation>
    <scope>NUCLEOTIDE SEQUENCE [LARGE SCALE GENOMIC DNA]</scope>
    <source>
        <strain evidence="1">Soil9</strain>
    </source>
</reference>
<dbReference type="AlphaFoldDB" id="A0A6P2D469"/>
<keyword evidence="2" id="KW-1185">Reference proteome</keyword>